<feature type="compositionally biased region" description="Polar residues" evidence="1">
    <location>
        <begin position="51"/>
        <end position="61"/>
    </location>
</feature>
<dbReference type="AlphaFoldDB" id="A0A9D4S1C5"/>
<feature type="region of interest" description="Disordered" evidence="1">
    <location>
        <begin position="1"/>
        <end position="61"/>
    </location>
</feature>
<reference evidence="3" key="1">
    <citation type="journal article" date="2019" name="bioRxiv">
        <title>The Genome of the Zebra Mussel, Dreissena polymorpha: A Resource for Invasive Species Research.</title>
        <authorList>
            <person name="McCartney M.A."/>
            <person name="Auch B."/>
            <person name="Kono T."/>
            <person name="Mallez S."/>
            <person name="Zhang Y."/>
            <person name="Obille A."/>
            <person name="Becker A."/>
            <person name="Abrahante J.E."/>
            <person name="Garbe J."/>
            <person name="Badalamenti J.P."/>
            <person name="Herman A."/>
            <person name="Mangelson H."/>
            <person name="Liachko I."/>
            <person name="Sullivan S."/>
            <person name="Sone E.D."/>
            <person name="Koren S."/>
            <person name="Silverstein K.A.T."/>
            <person name="Beckman K.B."/>
            <person name="Gohl D.M."/>
        </authorList>
    </citation>
    <scope>NUCLEOTIDE SEQUENCE</scope>
    <source>
        <strain evidence="3">Duluth1</strain>
        <tissue evidence="3">Whole animal</tissue>
    </source>
</reference>
<dbReference type="EMBL" id="JAIWYP010000001">
    <property type="protein sequence ID" value="KAH3888852.1"/>
    <property type="molecule type" value="Genomic_DNA"/>
</dbReference>
<comment type="caution">
    <text evidence="3">The sequence shown here is derived from an EMBL/GenBank/DDBJ whole genome shotgun (WGS) entry which is preliminary data.</text>
</comment>
<evidence type="ECO:0000313" key="3">
    <source>
        <dbReference type="EMBL" id="KAH3888854.1"/>
    </source>
</evidence>
<feature type="compositionally biased region" description="Basic and acidic residues" evidence="1">
    <location>
        <begin position="9"/>
        <end position="18"/>
    </location>
</feature>
<gene>
    <name evidence="2" type="ORF">DPMN_012894</name>
    <name evidence="3" type="ORF">DPMN_012896</name>
</gene>
<proteinExistence type="predicted"/>
<evidence type="ECO:0000256" key="1">
    <source>
        <dbReference type="SAM" id="MobiDB-lite"/>
    </source>
</evidence>
<organism evidence="3 4">
    <name type="scientific">Dreissena polymorpha</name>
    <name type="common">Zebra mussel</name>
    <name type="synonym">Mytilus polymorpha</name>
    <dbReference type="NCBI Taxonomy" id="45954"/>
    <lineage>
        <taxon>Eukaryota</taxon>
        <taxon>Metazoa</taxon>
        <taxon>Spiralia</taxon>
        <taxon>Lophotrochozoa</taxon>
        <taxon>Mollusca</taxon>
        <taxon>Bivalvia</taxon>
        <taxon>Autobranchia</taxon>
        <taxon>Heteroconchia</taxon>
        <taxon>Euheterodonta</taxon>
        <taxon>Imparidentia</taxon>
        <taxon>Neoheterodontei</taxon>
        <taxon>Myida</taxon>
        <taxon>Dreissenoidea</taxon>
        <taxon>Dreissenidae</taxon>
        <taxon>Dreissena</taxon>
    </lineage>
</organism>
<dbReference type="EMBL" id="JAIWYP010000001">
    <property type="protein sequence ID" value="KAH3888854.1"/>
    <property type="molecule type" value="Genomic_DNA"/>
</dbReference>
<reference evidence="3" key="2">
    <citation type="submission" date="2020-11" db="EMBL/GenBank/DDBJ databases">
        <authorList>
            <person name="McCartney M.A."/>
            <person name="Auch B."/>
            <person name="Kono T."/>
            <person name="Mallez S."/>
            <person name="Becker A."/>
            <person name="Gohl D.M."/>
            <person name="Silverstein K.A.T."/>
            <person name="Koren S."/>
            <person name="Bechman K.B."/>
            <person name="Herman A."/>
            <person name="Abrahante J.E."/>
            <person name="Garbe J."/>
        </authorList>
    </citation>
    <scope>NUCLEOTIDE SEQUENCE</scope>
    <source>
        <strain evidence="3">Duluth1</strain>
        <tissue evidence="3">Whole animal</tissue>
    </source>
</reference>
<evidence type="ECO:0000313" key="2">
    <source>
        <dbReference type="EMBL" id="KAH3888852.1"/>
    </source>
</evidence>
<evidence type="ECO:0000313" key="4">
    <source>
        <dbReference type="Proteomes" id="UP000828390"/>
    </source>
</evidence>
<keyword evidence="4" id="KW-1185">Reference proteome</keyword>
<accession>A0A9D4S1C5</accession>
<protein>
    <submittedName>
        <fullName evidence="3">Uncharacterized protein</fullName>
    </submittedName>
</protein>
<sequence length="61" mass="6770">MVLHKMKPERKTLREQGGKNRRSSKMKGGMAGGSMKDSRNKGSGKKDAMTIKTNTNTTCQR</sequence>
<name>A0A9D4S1C5_DREPO</name>
<dbReference type="Proteomes" id="UP000828390">
    <property type="component" value="Unassembled WGS sequence"/>
</dbReference>
<feature type="compositionally biased region" description="Basic and acidic residues" evidence="1">
    <location>
        <begin position="36"/>
        <end position="49"/>
    </location>
</feature>